<gene>
    <name evidence="2" type="ORF">SAMN05192530_11418</name>
</gene>
<dbReference type="AlphaFoldDB" id="A0A1H0MIY4"/>
<dbReference type="Proteomes" id="UP000198793">
    <property type="component" value="Unassembled WGS sequence"/>
</dbReference>
<sequence>MSTRKPLGTHHDVETTGERLVQERGNTLGGICGVMADRSSGAMPSGSGDVGQRRRTL</sequence>
<feature type="region of interest" description="Disordered" evidence="1">
    <location>
        <begin position="35"/>
        <end position="57"/>
    </location>
</feature>
<evidence type="ECO:0000256" key="1">
    <source>
        <dbReference type="SAM" id="MobiDB-lite"/>
    </source>
</evidence>
<accession>A0A1H0MIY4</accession>
<reference evidence="2 3" key="1">
    <citation type="submission" date="2016-10" db="EMBL/GenBank/DDBJ databases">
        <authorList>
            <person name="de Groot N.N."/>
        </authorList>
    </citation>
    <scope>NUCLEOTIDE SEQUENCE [LARGE SCALE GENOMIC DNA]</scope>
    <source>
        <strain evidence="3">L7-484,KACC 16230,DSM 25025</strain>
    </source>
</reference>
<keyword evidence="3" id="KW-1185">Reference proteome</keyword>
<proteinExistence type="predicted"/>
<dbReference type="RefSeq" id="WP_170842684.1">
    <property type="nucleotide sequence ID" value="NZ_FNIT01000014.1"/>
</dbReference>
<dbReference type="EMBL" id="FNIT01000014">
    <property type="protein sequence ID" value="SDO80314.1"/>
    <property type="molecule type" value="Genomic_DNA"/>
</dbReference>
<name>A0A1H0MIY4_9HYPH</name>
<evidence type="ECO:0000313" key="3">
    <source>
        <dbReference type="Proteomes" id="UP000198793"/>
    </source>
</evidence>
<evidence type="ECO:0000313" key="2">
    <source>
        <dbReference type="EMBL" id="SDO80314.1"/>
    </source>
</evidence>
<organism evidence="2 3">
    <name type="scientific">Aureimonas jatrophae</name>
    <dbReference type="NCBI Taxonomy" id="1166073"/>
    <lineage>
        <taxon>Bacteria</taxon>
        <taxon>Pseudomonadati</taxon>
        <taxon>Pseudomonadota</taxon>
        <taxon>Alphaproteobacteria</taxon>
        <taxon>Hyphomicrobiales</taxon>
        <taxon>Aurantimonadaceae</taxon>
        <taxon>Aureimonas</taxon>
    </lineage>
</organism>
<protein>
    <submittedName>
        <fullName evidence="2">Uncharacterized protein</fullName>
    </submittedName>
</protein>
<dbReference type="STRING" id="1166073.SAMN05192530_11418"/>